<comment type="caution">
    <text evidence="1">The sequence shown here is derived from an EMBL/GenBank/DDBJ whole genome shotgun (WGS) entry which is preliminary data.</text>
</comment>
<dbReference type="Proteomes" id="UP001064048">
    <property type="component" value="Chromosome 3"/>
</dbReference>
<keyword evidence="2" id="KW-1185">Reference proteome</keyword>
<accession>A0ACC0JSX9</accession>
<dbReference type="EMBL" id="CM046103">
    <property type="protein sequence ID" value="KAI8427296.1"/>
    <property type="molecule type" value="Genomic_DNA"/>
</dbReference>
<evidence type="ECO:0000313" key="1">
    <source>
        <dbReference type="EMBL" id="KAI8427296.1"/>
    </source>
</evidence>
<proteinExistence type="predicted"/>
<name>A0ACC0JSX9_CHOFU</name>
<organism evidence="1 2">
    <name type="scientific">Choristoneura fumiferana</name>
    <name type="common">Spruce budworm moth</name>
    <name type="synonym">Archips fumiferana</name>
    <dbReference type="NCBI Taxonomy" id="7141"/>
    <lineage>
        <taxon>Eukaryota</taxon>
        <taxon>Metazoa</taxon>
        <taxon>Ecdysozoa</taxon>
        <taxon>Arthropoda</taxon>
        <taxon>Hexapoda</taxon>
        <taxon>Insecta</taxon>
        <taxon>Pterygota</taxon>
        <taxon>Neoptera</taxon>
        <taxon>Endopterygota</taxon>
        <taxon>Lepidoptera</taxon>
        <taxon>Glossata</taxon>
        <taxon>Ditrysia</taxon>
        <taxon>Tortricoidea</taxon>
        <taxon>Tortricidae</taxon>
        <taxon>Tortricinae</taxon>
        <taxon>Choristoneura</taxon>
    </lineage>
</organism>
<protein>
    <submittedName>
        <fullName evidence="1">Uncharacterized protein</fullName>
    </submittedName>
</protein>
<reference evidence="1 2" key="1">
    <citation type="journal article" date="2022" name="Genome Biol. Evol.">
        <title>The Spruce Budworm Genome: Reconstructing the Evolutionary History of Antifreeze Proteins.</title>
        <authorList>
            <person name="Beliveau C."/>
            <person name="Gagne P."/>
            <person name="Picq S."/>
            <person name="Vernygora O."/>
            <person name="Keeling C.I."/>
            <person name="Pinkney K."/>
            <person name="Doucet D."/>
            <person name="Wen F."/>
            <person name="Johnston J.S."/>
            <person name="Maaroufi H."/>
            <person name="Boyle B."/>
            <person name="Laroche J."/>
            <person name="Dewar K."/>
            <person name="Juretic N."/>
            <person name="Blackburn G."/>
            <person name="Nisole A."/>
            <person name="Brunet B."/>
            <person name="Brandao M."/>
            <person name="Lumley L."/>
            <person name="Duan J."/>
            <person name="Quan G."/>
            <person name="Lucarotti C.J."/>
            <person name="Roe A.D."/>
            <person name="Sperling F.A.H."/>
            <person name="Levesque R.C."/>
            <person name="Cusson M."/>
        </authorList>
    </citation>
    <scope>NUCLEOTIDE SEQUENCE [LARGE SCALE GENOMIC DNA]</scope>
    <source>
        <strain evidence="1">Glfc:IPQL:Cfum</strain>
    </source>
</reference>
<gene>
    <name evidence="1" type="ORF">MSG28_001883</name>
</gene>
<sequence length="136" mass="14331">MAAASPFARSLLALACFALLCAACTARHDRRQNVNNCAEYLTGQATAHTKVLDPINTPPYQTDNIITNRDYCAPQACSADEIGCPRSAVGSLIKACDLFGSYPPLIVGVDIFTQAVECVGSCPGGLAISVTQYCNI</sequence>
<evidence type="ECO:0000313" key="2">
    <source>
        <dbReference type="Proteomes" id="UP001064048"/>
    </source>
</evidence>